<dbReference type="EMBL" id="MDYP01000013">
    <property type="protein sequence ID" value="OQE07546.1"/>
    <property type="molecule type" value="Genomic_DNA"/>
</dbReference>
<keyword evidence="4" id="KW-0238">DNA-binding</keyword>
<protein>
    <recommendedName>
        <fullName evidence="7">Zn(2)-C6 fungal-type domain-containing protein</fullName>
    </recommendedName>
</protein>
<evidence type="ECO:0000256" key="5">
    <source>
        <dbReference type="ARBA" id="ARBA00023163"/>
    </source>
</evidence>
<keyword evidence="6" id="KW-0539">Nucleus</keyword>
<dbReference type="InterPro" id="IPR001138">
    <property type="entry name" value="Zn2Cys6_DnaBD"/>
</dbReference>
<comment type="caution">
    <text evidence="8">The sequence shown here is derived from an EMBL/GenBank/DDBJ whole genome shotgun (WGS) entry which is preliminary data.</text>
</comment>
<dbReference type="GO" id="GO:0005634">
    <property type="term" value="C:nucleus"/>
    <property type="evidence" value="ECO:0007669"/>
    <property type="project" value="UniProtKB-SubCell"/>
</dbReference>
<dbReference type="Gene3D" id="4.10.240.10">
    <property type="entry name" value="Zn(2)-C6 fungal-type DNA-binding domain"/>
    <property type="match status" value="1"/>
</dbReference>
<sequence>MHRPLIASAPRRERANRHTACDLCRRRKVKCDGRQPYCKRCANGGVAWECSYSAYAGQRKKQKSSSSSESPPTFDGAEIITDYRDHFTSNVPLFASVPYEVSSNMLINSEALIGPPAADIFSLQDPPGSCSIYSSYSSAISTDFQNNNATSICGIYHQASTIDSTPCYFNSHVQDLSPATMHMLFLTYFKSCQALCRLFSNQNRMRNSLDKFSNDRFAVRYAICALAVTASPQSYVWIISDPSATTHPSNYSSIFYHAAKNTLQQETQMQTSQVPSLQELQATILLGLYELHRGDFGHAWVTASRAVWISQALQLHILDSRHTISSVNSADLEDARMAFWATMGLAGFISLGGRAIDSINIVEISTVLPRPPVDRFLSTAGVTILRVFQKAVSRPLTVEEGICAAKVLFPRIVSHVKTASQEEDPGCQPYNFWTNHHKLHHLISHIFNGTESENKSKLVLDVALNAMLVVLHEALIRKMFTATQLRSDELRNAEEAALQQSLQIVNIIETGVLSQDSWARVAVPWAAYVALQSLQQRQKRTSWRNVHEMEGQVINTLDGFENEVISPFTETFRPPDPALQVDALVLDSVNALRSALLDWSNEIPLARFLSPQIDAGSGDLEYHHGECLVGLIDFTASFAVT</sequence>
<dbReference type="GO" id="GO:0000981">
    <property type="term" value="F:DNA-binding transcription factor activity, RNA polymerase II-specific"/>
    <property type="evidence" value="ECO:0007669"/>
    <property type="project" value="InterPro"/>
</dbReference>
<dbReference type="Proteomes" id="UP000191518">
    <property type="component" value="Unassembled WGS sequence"/>
</dbReference>
<dbReference type="PANTHER" id="PTHR47338">
    <property type="entry name" value="ZN(II)2CYS6 TRANSCRIPTION FACTOR (EUROFUNG)-RELATED"/>
    <property type="match status" value="1"/>
</dbReference>
<evidence type="ECO:0000256" key="6">
    <source>
        <dbReference type="ARBA" id="ARBA00023242"/>
    </source>
</evidence>
<dbReference type="STRING" id="29845.A0A1V6S116"/>
<accession>A0A1V6S116</accession>
<name>A0A1V6S116_9EURO</name>
<feature type="domain" description="Zn(2)-C6 fungal-type" evidence="7">
    <location>
        <begin position="20"/>
        <end position="52"/>
    </location>
</feature>
<dbReference type="InterPro" id="IPR050815">
    <property type="entry name" value="TF_fung"/>
</dbReference>
<dbReference type="PANTHER" id="PTHR47338:SF27">
    <property type="entry name" value="ZN(II)2CYS6 TRANSCRIPTION FACTOR (EUROFUNG)"/>
    <property type="match status" value="1"/>
</dbReference>
<proteinExistence type="predicted"/>
<evidence type="ECO:0000313" key="8">
    <source>
        <dbReference type="EMBL" id="OQE07546.1"/>
    </source>
</evidence>
<keyword evidence="5" id="KW-0804">Transcription</keyword>
<dbReference type="GO" id="GO:0003677">
    <property type="term" value="F:DNA binding"/>
    <property type="evidence" value="ECO:0007669"/>
    <property type="project" value="UniProtKB-KW"/>
</dbReference>
<dbReference type="Pfam" id="PF00172">
    <property type="entry name" value="Zn_clus"/>
    <property type="match status" value="1"/>
</dbReference>
<evidence type="ECO:0000256" key="4">
    <source>
        <dbReference type="ARBA" id="ARBA00023125"/>
    </source>
</evidence>
<dbReference type="CDD" id="cd12148">
    <property type="entry name" value="fungal_TF_MHR"/>
    <property type="match status" value="1"/>
</dbReference>
<keyword evidence="3" id="KW-0805">Transcription regulation</keyword>
<dbReference type="GO" id="GO:0008270">
    <property type="term" value="F:zinc ion binding"/>
    <property type="evidence" value="ECO:0007669"/>
    <property type="project" value="InterPro"/>
</dbReference>
<evidence type="ECO:0000313" key="9">
    <source>
        <dbReference type="Proteomes" id="UP000191518"/>
    </source>
</evidence>
<dbReference type="PROSITE" id="PS50048">
    <property type="entry name" value="ZN2_CY6_FUNGAL_2"/>
    <property type="match status" value="1"/>
</dbReference>
<dbReference type="AlphaFoldDB" id="A0A1V6S116"/>
<dbReference type="CDD" id="cd00067">
    <property type="entry name" value="GAL4"/>
    <property type="match status" value="1"/>
</dbReference>
<evidence type="ECO:0000259" key="7">
    <source>
        <dbReference type="PROSITE" id="PS50048"/>
    </source>
</evidence>
<comment type="subcellular location">
    <subcellularLocation>
        <location evidence="1">Nucleus</location>
    </subcellularLocation>
</comment>
<keyword evidence="2" id="KW-0479">Metal-binding</keyword>
<dbReference type="SMART" id="SM00066">
    <property type="entry name" value="GAL4"/>
    <property type="match status" value="1"/>
</dbReference>
<gene>
    <name evidence="8" type="ORF">PENVUL_c013G03065</name>
</gene>
<organism evidence="8 9">
    <name type="scientific">Penicillium vulpinum</name>
    <dbReference type="NCBI Taxonomy" id="29845"/>
    <lineage>
        <taxon>Eukaryota</taxon>
        <taxon>Fungi</taxon>
        <taxon>Dikarya</taxon>
        <taxon>Ascomycota</taxon>
        <taxon>Pezizomycotina</taxon>
        <taxon>Eurotiomycetes</taxon>
        <taxon>Eurotiomycetidae</taxon>
        <taxon>Eurotiales</taxon>
        <taxon>Aspergillaceae</taxon>
        <taxon>Penicillium</taxon>
    </lineage>
</organism>
<reference evidence="9" key="1">
    <citation type="journal article" date="2017" name="Nat. Microbiol.">
        <title>Global analysis of biosynthetic gene clusters reveals vast potential of secondary metabolite production in Penicillium species.</title>
        <authorList>
            <person name="Nielsen J.C."/>
            <person name="Grijseels S."/>
            <person name="Prigent S."/>
            <person name="Ji B."/>
            <person name="Dainat J."/>
            <person name="Nielsen K.F."/>
            <person name="Frisvad J.C."/>
            <person name="Workman M."/>
            <person name="Nielsen J."/>
        </authorList>
    </citation>
    <scope>NUCLEOTIDE SEQUENCE [LARGE SCALE GENOMIC DNA]</scope>
    <source>
        <strain evidence="9">IBT 29486</strain>
    </source>
</reference>
<dbReference type="SUPFAM" id="SSF57701">
    <property type="entry name" value="Zn2/Cys6 DNA-binding domain"/>
    <property type="match status" value="1"/>
</dbReference>
<dbReference type="InterPro" id="IPR036864">
    <property type="entry name" value="Zn2-C6_fun-type_DNA-bd_sf"/>
</dbReference>
<evidence type="ECO:0000256" key="3">
    <source>
        <dbReference type="ARBA" id="ARBA00023015"/>
    </source>
</evidence>
<dbReference type="PROSITE" id="PS00463">
    <property type="entry name" value="ZN2_CY6_FUNGAL_1"/>
    <property type="match status" value="1"/>
</dbReference>
<evidence type="ECO:0000256" key="2">
    <source>
        <dbReference type="ARBA" id="ARBA00022723"/>
    </source>
</evidence>
<evidence type="ECO:0000256" key="1">
    <source>
        <dbReference type="ARBA" id="ARBA00004123"/>
    </source>
</evidence>
<keyword evidence="9" id="KW-1185">Reference proteome</keyword>